<proteinExistence type="predicted"/>
<comment type="caution">
    <text evidence="1">The sequence shown here is derived from an EMBL/GenBank/DDBJ whole genome shotgun (WGS) entry which is preliminary data.</text>
</comment>
<dbReference type="RefSeq" id="WP_025068434.1">
    <property type="nucleotide sequence ID" value="NZ_CP023863.1"/>
</dbReference>
<protein>
    <submittedName>
        <fullName evidence="1">Uncharacterized protein</fullName>
    </submittedName>
</protein>
<dbReference type="OrthoDB" id="1074279at2"/>
<sequence length="138" mass="16304">MKRFGLLLIGVMLVITTNCNNQQLNNRYSSNNLSFIKNDKLHYNILLVACDTCVPIINKGYRVRVKLTDKQKSIVKKIKKEMWRHLLSDKKTDFAANLILYDIYDKDAILLFGLGNNIRDWRKNLKRDDTLFWLKKLK</sequence>
<dbReference type="KEGG" id="pje:CRM71_03685"/>
<gene>
    <name evidence="1" type="ORF">SAMN06265364_11147</name>
</gene>
<evidence type="ECO:0000313" key="2">
    <source>
        <dbReference type="Proteomes" id="UP000198427"/>
    </source>
</evidence>
<dbReference type="GeneID" id="94028532"/>
<name>A0A2K9H9H2_9BACT</name>
<dbReference type="EMBL" id="FZNZ01000011">
    <property type="protein sequence ID" value="SNR79819.1"/>
    <property type="molecule type" value="Genomic_DNA"/>
</dbReference>
<reference evidence="1 2" key="1">
    <citation type="submission" date="2017-06" db="EMBL/GenBank/DDBJ databases">
        <authorList>
            <person name="Varghese N."/>
            <person name="Submissions S."/>
        </authorList>
    </citation>
    <scope>NUCLEOTIDE SEQUENCE [LARGE SCALE GENOMIC DNA]</scope>
    <source>
        <strain evidence="1 2">DSM 26989</strain>
    </source>
</reference>
<dbReference type="Proteomes" id="UP000198427">
    <property type="component" value="Unassembled WGS sequence"/>
</dbReference>
<organism evidence="1 2">
    <name type="scientific">Prevotella jejuni</name>
    <dbReference type="NCBI Taxonomy" id="1177574"/>
    <lineage>
        <taxon>Bacteria</taxon>
        <taxon>Pseudomonadati</taxon>
        <taxon>Bacteroidota</taxon>
        <taxon>Bacteroidia</taxon>
        <taxon>Bacteroidales</taxon>
        <taxon>Prevotellaceae</taxon>
        <taxon>Prevotella</taxon>
    </lineage>
</organism>
<accession>A0A2K9H9H2</accession>
<keyword evidence="2" id="KW-1185">Reference proteome</keyword>
<dbReference type="AlphaFoldDB" id="A0A2K9H9H2"/>
<evidence type="ECO:0000313" key="1">
    <source>
        <dbReference type="EMBL" id="SNR79819.1"/>
    </source>
</evidence>